<dbReference type="Proteomes" id="UP000017819">
    <property type="component" value="Unassembled WGS sequence"/>
</dbReference>
<dbReference type="PRINTS" id="PR00344">
    <property type="entry name" value="BCTRLSENSOR"/>
</dbReference>
<dbReference type="EC" id="2.7.13.3" evidence="3"/>
<dbReference type="PATRIC" id="fig|631454.5.peg.3908"/>
<evidence type="ECO:0000256" key="7">
    <source>
        <dbReference type="ARBA" id="ARBA00022777"/>
    </source>
</evidence>
<evidence type="ECO:0000256" key="1">
    <source>
        <dbReference type="ARBA" id="ARBA00000085"/>
    </source>
</evidence>
<evidence type="ECO:0000256" key="9">
    <source>
        <dbReference type="ARBA" id="ARBA00023012"/>
    </source>
</evidence>
<dbReference type="OrthoDB" id="9815202at2"/>
<dbReference type="Gene3D" id="3.30.565.10">
    <property type="entry name" value="Histidine kinase-like ATPase, C-terminal domain"/>
    <property type="match status" value="1"/>
</dbReference>
<dbReference type="InterPro" id="IPR036890">
    <property type="entry name" value="HATPase_C_sf"/>
</dbReference>
<evidence type="ECO:0000313" key="14">
    <source>
        <dbReference type="EMBL" id="ESR22819.1"/>
    </source>
</evidence>
<proteinExistence type="predicted"/>
<keyword evidence="8 11" id="KW-1133">Transmembrane helix</keyword>
<dbReference type="SMART" id="SM00388">
    <property type="entry name" value="HisKA"/>
    <property type="match status" value="1"/>
</dbReference>
<keyword evidence="15" id="KW-1185">Reference proteome</keyword>
<dbReference type="CDD" id="cd00075">
    <property type="entry name" value="HATPase"/>
    <property type="match status" value="1"/>
</dbReference>
<keyword evidence="5 14" id="KW-0808">Transferase</keyword>
<feature type="domain" description="HAMP" evidence="13">
    <location>
        <begin position="183"/>
        <end position="236"/>
    </location>
</feature>
<dbReference type="SUPFAM" id="SSF158472">
    <property type="entry name" value="HAMP domain-like"/>
    <property type="match status" value="1"/>
</dbReference>
<dbReference type="EMBL" id="AWXZ01000040">
    <property type="protein sequence ID" value="ESR22819.1"/>
    <property type="molecule type" value="Genomic_DNA"/>
</dbReference>
<evidence type="ECO:0000256" key="8">
    <source>
        <dbReference type="ARBA" id="ARBA00022989"/>
    </source>
</evidence>
<keyword evidence="6 11" id="KW-0812">Transmembrane</keyword>
<dbReference type="SMART" id="SM00387">
    <property type="entry name" value="HATPase_c"/>
    <property type="match status" value="1"/>
</dbReference>
<evidence type="ECO:0000256" key="10">
    <source>
        <dbReference type="ARBA" id="ARBA00023136"/>
    </source>
</evidence>
<feature type="domain" description="Histidine kinase" evidence="12">
    <location>
        <begin position="244"/>
        <end position="458"/>
    </location>
</feature>
<dbReference type="CDD" id="cd00082">
    <property type="entry name" value="HisKA"/>
    <property type="match status" value="1"/>
</dbReference>
<dbReference type="PROSITE" id="PS50109">
    <property type="entry name" value="HIS_KIN"/>
    <property type="match status" value="1"/>
</dbReference>
<dbReference type="PROSITE" id="PS50885">
    <property type="entry name" value="HAMP"/>
    <property type="match status" value="1"/>
</dbReference>
<keyword evidence="10 11" id="KW-0472">Membrane</keyword>
<comment type="catalytic activity">
    <reaction evidence="1">
        <text>ATP + protein L-histidine = ADP + protein N-phospho-L-histidine.</text>
        <dbReference type="EC" id="2.7.13.3"/>
    </reaction>
</comment>
<dbReference type="PANTHER" id="PTHR45436:SF8">
    <property type="entry name" value="HISTIDINE KINASE"/>
    <property type="match status" value="1"/>
</dbReference>
<dbReference type="RefSeq" id="WP_023434065.1">
    <property type="nucleotide sequence ID" value="NZ_AWXZ01000040.1"/>
</dbReference>
<comment type="subcellular location">
    <subcellularLocation>
        <location evidence="2">Membrane</location>
    </subcellularLocation>
</comment>
<dbReference type="Gene3D" id="6.10.340.10">
    <property type="match status" value="1"/>
</dbReference>
<name>V4RBN5_9HYPH</name>
<dbReference type="STRING" id="631454.N177_3956"/>
<organism evidence="14 15">
    <name type="scientific">Lutibaculum baratangense AMV1</name>
    <dbReference type="NCBI Taxonomy" id="631454"/>
    <lineage>
        <taxon>Bacteria</taxon>
        <taxon>Pseudomonadati</taxon>
        <taxon>Pseudomonadota</taxon>
        <taxon>Alphaproteobacteria</taxon>
        <taxon>Hyphomicrobiales</taxon>
        <taxon>Tepidamorphaceae</taxon>
        <taxon>Lutibaculum</taxon>
    </lineage>
</organism>
<dbReference type="Pfam" id="PF00672">
    <property type="entry name" value="HAMP"/>
    <property type="match status" value="1"/>
</dbReference>
<dbReference type="GO" id="GO:0005886">
    <property type="term" value="C:plasma membrane"/>
    <property type="evidence" value="ECO:0007669"/>
    <property type="project" value="TreeGrafter"/>
</dbReference>
<dbReference type="GO" id="GO:0000155">
    <property type="term" value="F:phosphorelay sensor kinase activity"/>
    <property type="evidence" value="ECO:0007669"/>
    <property type="project" value="InterPro"/>
</dbReference>
<dbReference type="SMART" id="SM00304">
    <property type="entry name" value="HAMP"/>
    <property type="match status" value="1"/>
</dbReference>
<protein>
    <recommendedName>
        <fullName evidence="3">histidine kinase</fullName>
        <ecNumber evidence="3">2.7.13.3</ecNumber>
    </recommendedName>
</protein>
<evidence type="ECO:0000256" key="2">
    <source>
        <dbReference type="ARBA" id="ARBA00004370"/>
    </source>
</evidence>
<keyword evidence="7" id="KW-0418">Kinase</keyword>
<evidence type="ECO:0000256" key="3">
    <source>
        <dbReference type="ARBA" id="ARBA00012438"/>
    </source>
</evidence>
<dbReference type="Pfam" id="PF02518">
    <property type="entry name" value="HATPase_c"/>
    <property type="match status" value="1"/>
</dbReference>
<dbReference type="InterPro" id="IPR036097">
    <property type="entry name" value="HisK_dim/P_sf"/>
</dbReference>
<dbReference type="SUPFAM" id="SSF55874">
    <property type="entry name" value="ATPase domain of HSP90 chaperone/DNA topoisomerase II/histidine kinase"/>
    <property type="match status" value="1"/>
</dbReference>
<accession>V4RBN5</accession>
<dbReference type="eggNOG" id="COG2205">
    <property type="taxonomic scope" value="Bacteria"/>
</dbReference>
<evidence type="ECO:0000256" key="11">
    <source>
        <dbReference type="SAM" id="Phobius"/>
    </source>
</evidence>
<feature type="transmembrane region" description="Helical" evidence="11">
    <location>
        <begin position="162"/>
        <end position="181"/>
    </location>
</feature>
<evidence type="ECO:0000256" key="6">
    <source>
        <dbReference type="ARBA" id="ARBA00022692"/>
    </source>
</evidence>
<evidence type="ECO:0000259" key="12">
    <source>
        <dbReference type="PROSITE" id="PS50109"/>
    </source>
</evidence>
<dbReference type="InterPro" id="IPR003594">
    <property type="entry name" value="HATPase_dom"/>
</dbReference>
<dbReference type="InterPro" id="IPR003660">
    <property type="entry name" value="HAMP_dom"/>
</dbReference>
<dbReference type="PANTHER" id="PTHR45436">
    <property type="entry name" value="SENSOR HISTIDINE KINASE YKOH"/>
    <property type="match status" value="1"/>
</dbReference>
<dbReference type="InterPro" id="IPR004358">
    <property type="entry name" value="Sig_transdc_His_kin-like_C"/>
</dbReference>
<evidence type="ECO:0000259" key="13">
    <source>
        <dbReference type="PROSITE" id="PS50885"/>
    </source>
</evidence>
<dbReference type="InterPro" id="IPR005467">
    <property type="entry name" value="His_kinase_dom"/>
</dbReference>
<keyword evidence="4" id="KW-0597">Phosphoprotein</keyword>
<dbReference type="Gene3D" id="1.10.287.130">
    <property type="match status" value="1"/>
</dbReference>
<feature type="transmembrane region" description="Helical" evidence="11">
    <location>
        <begin position="12"/>
        <end position="36"/>
    </location>
</feature>
<gene>
    <name evidence="14" type="ORF">N177_3956</name>
</gene>
<evidence type="ECO:0000256" key="5">
    <source>
        <dbReference type="ARBA" id="ARBA00022679"/>
    </source>
</evidence>
<dbReference type="InterPro" id="IPR003661">
    <property type="entry name" value="HisK_dim/P_dom"/>
</dbReference>
<dbReference type="InterPro" id="IPR050428">
    <property type="entry name" value="TCS_sensor_his_kinase"/>
</dbReference>
<reference evidence="14 15" key="1">
    <citation type="journal article" date="2014" name="Genome Announc.">
        <title>Draft Genome Sequence of Lutibaculum baratangense Strain AMV1T, Isolated from a Mud Volcano in Andamans, India.</title>
        <authorList>
            <person name="Singh A."/>
            <person name="Sreenivas A."/>
            <person name="Sathyanarayana Reddy G."/>
            <person name="Pinnaka A.K."/>
            <person name="Shivaji S."/>
        </authorList>
    </citation>
    <scope>NUCLEOTIDE SEQUENCE [LARGE SCALE GENOMIC DNA]</scope>
    <source>
        <strain evidence="14 15">AMV1</strain>
    </source>
</reference>
<evidence type="ECO:0000256" key="4">
    <source>
        <dbReference type="ARBA" id="ARBA00022553"/>
    </source>
</evidence>
<dbReference type="SUPFAM" id="SSF47384">
    <property type="entry name" value="Homodimeric domain of signal transducing histidine kinase"/>
    <property type="match status" value="1"/>
</dbReference>
<dbReference type="CDD" id="cd06225">
    <property type="entry name" value="HAMP"/>
    <property type="match status" value="1"/>
</dbReference>
<dbReference type="AlphaFoldDB" id="V4RBN5"/>
<evidence type="ECO:0000313" key="15">
    <source>
        <dbReference type="Proteomes" id="UP000017819"/>
    </source>
</evidence>
<comment type="caution">
    <text evidence="14">The sequence shown here is derived from an EMBL/GenBank/DDBJ whole genome shotgun (WGS) entry which is preliminary data.</text>
</comment>
<sequence>MTALAKLLRSTAFRLSLIYLAVFALFAGSLLAYIAWNARVIFMDQLVDTIEAEVQGLAEQYRIGGVARLAQVIQLRTRSPTNTLYLVTDPRGRQLVGNVAGVPDGTLGTSGLLRIQYKPHEGAGGGNHEAVVRVFALSGGYRLLVGRDVEERERLLDLVRRASALSIVLMIVLGVGGGTYVSRKVLARIDAISDTSRSIMSGDLSRRVALAGSGDEFDRLAASLNAMLDRIEQLMRGLKEVSDNIAHDLKTPLTRLRGRTEAALRQRDPDTYRQALETTLEESEQLIATFNALLMIARTEAGASGAEMGEVDVVPVVQDVAELYEPVAEEAGLALSLSLPERALVTGNRELIGQAVANLLDNAVKHAGPAHGGAIEVQVRHDERSEEIVVADRGAGIPEEARGRVVERFARLEESRSRPGAGLGLSLVVAVARLHGGELRLEDNRPGLRAVLALPRQSGEMGA</sequence>
<dbReference type="Pfam" id="PF00512">
    <property type="entry name" value="HisKA"/>
    <property type="match status" value="1"/>
</dbReference>
<keyword evidence="9" id="KW-0902">Two-component regulatory system</keyword>